<evidence type="ECO:0008006" key="2">
    <source>
        <dbReference type="Google" id="ProtNLM"/>
    </source>
</evidence>
<dbReference type="AlphaFoldDB" id="A0A381SFM4"/>
<dbReference type="EMBL" id="UINC01002969">
    <property type="protein sequence ID" value="SVA02088.1"/>
    <property type="molecule type" value="Genomic_DNA"/>
</dbReference>
<dbReference type="Gene3D" id="3.40.50.12580">
    <property type="match status" value="1"/>
</dbReference>
<sequence>MHKFLFFPHVPYHVTTFISVINELNSCDVSIVYADHLKHYGSKKIKESIIKKMADEKNIRAIPYTPQLLWKEKPDVLVVMNDWGGWPKRAVEDAKKMRILTVGHMEGPEDYYDTHLEDGYPGEKRPLYKKVDYVFLLGKYDEQYYKNLKTVLIGSPRFDNFFNYSINRSKSKEKLVGINCNFSYGLYADVANRWIDDVISVVKSKYFNYQISQHIGDNTNLKGLNVYTGSLYELIEESTVFISRFSTAIIESLLMGIPVIYYNPHKEDQDTYFNPMGAFPKPTNKKELGDAIDDILGNKSKWLAGAENFLDLHVANRDGKSGNIFAKELIEIAKKKGTLDPYFPIRSHIKYIIESITRKFK</sequence>
<protein>
    <recommendedName>
        <fullName evidence="2">Glycosyl transferase family 1 domain-containing protein</fullName>
    </recommendedName>
</protein>
<dbReference type="InterPro" id="IPR043148">
    <property type="entry name" value="TagF_C"/>
</dbReference>
<gene>
    <name evidence="1" type="ORF">METZ01_LOCUS54942</name>
</gene>
<reference evidence="1" key="1">
    <citation type="submission" date="2018-05" db="EMBL/GenBank/DDBJ databases">
        <authorList>
            <person name="Lanie J.A."/>
            <person name="Ng W.-L."/>
            <person name="Kazmierczak K.M."/>
            <person name="Andrzejewski T.M."/>
            <person name="Davidsen T.M."/>
            <person name="Wayne K.J."/>
            <person name="Tettelin H."/>
            <person name="Glass J.I."/>
            <person name="Rusch D."/>
            <person name="Podicherti R."/>
            <person name="Tsui H.-C.T."/>
            <person name="Winkler M.E."/>
        </authorList>
    </citation>
    <scope>NUCLEOTIDE SEQUENCE</scope>
</reference>
<organism evidence="1">
    <name type="scientific">marine metagenome</name>
    <dbReference type="NCBI Taxonomy" id="408172"/>
    <lineage>
        <taxon>unclassified sequences</taxon>
        <taxon>metagenomes</taxon>
        <taxon>ecological metagenomes</taxon>
    </lineage>
</organism>
<evidence type="ECO:0000313" key="1">
    <source>
        <dbReference type="EMBL" id="SVA02088.1"/>
    </source>
</evidence>
<dbReference type="SUPFAM" id="SSF53756">
    <property type="entry name" value="UDP-Glycosyltransferase/glycogen phosphorylase"/>
    <property type="match status" value="1"/>
</dbReference>
<name>A0A381SFM4_9ZZZZ</name>
<accession>A0A381SFM4</accession>
<proteinExistence type="predicted"/>